<organism evidence="3 4">
    <name type="scientific">Termitidicoccus mucosus</name>
    <dbReference type="NCBI Taxonomy" id="1184151"/>
    <lineage>
        <taxon>Bacteria</taxon>
        <taxon>Pseudomonadati</taxon>
        <taxon>Verrucomicrobiota</taxon>
        <taxon>Opitutia</taxon>
        <taxon>Opitutales</taxon>
        <taxon>Opitutaceae</taxon>
        <taxon>Termitidicoccus</taxon>
    </lineage>
</organism>
<sequence>MLVAQPSFAASGDADPAAVTSRIALPARLFRPGANTLSFILASLPAKLPPAPAGSVSLPSIQIEAGRSTLAATGPASPAAPRLLNELAAWLAPRPGETFPLHVSIPQSSPLDDALLTAGAIAAQGIVLRLPENARYHLTFSPRLRRAQDNLLIGTFAQVLPFLPEDAAFLPWQGPVIALRHLPGDPSSALIVVTGPSEQDVITAASAFAAAGFPLPASPVTLAAQPENYSGCSWPVADLTPAGTPPAAAATGLFPRIFRDRAAPPSSPAAMPPLFVRLLDGDPRTVTAMWDLVCQIARREHHPLIHLQASFNPPASAVSVLHLEVGLLPQWTPAQHKRHPLRLAADGVVEYTDRLPLPSARTAGARQKPPLLDWLVRHEPDAPRARSALTWRVPAADFTGAALMLADPDPDASPAIILAAIDPGLLQAAVEHLQTAPLDWFATPARRLLVWSPDTPLARLAVTPPPDDAAAEAVMPADPSPHPPEAGPATALARRPAVIIALAVLVFIGALALVTHRVLRRAQKKTRIPTLAT</sequence>
<evidence type="ECO:0000313" key="4">
    <source>
        <dbReference type="Proteomes" id="UP000078486"/>
    </source>
</evidence>
<feature type="transmembrane region" description="Helical" evidence="2">
    <location>
        <begin position="497"/>
        <end position="519"/>
    </location>
</feature>
<evidence type="ECO:0000256" key="2">
    <source>
        <dbReference type="SAM" id="Phobius"/>
    </source>
</evidence>
<proteinExistence type="predicted"/>
<keyword evidence="2" id="KW-0472">Membrane</keyword>
<name>A0A178II04_9BACT</name>
<dbReference type="AlphaFoldDB" id="A0A178II04"/>
<keyword evidence="2" id="KW-0812">Transmembrane</keyword>
<feature type="region of interest" description="Disordered" evidence="1">
    <location>
        <begin position="468"/>
        <end position="489"/>
    </location>
</feature>
<protein>
    <submittedName>
        <fullName evidence="3">Cellulose synthase</fullName>
    </submittedName>
</protein>
<reference evidence="3 4" key="1">
    <citation type="submission" date="2016-01" db="EMBL/GenBank/DDBJ databases">
        <title>High potential of lignocellulose degradation of a new Verrucomicrobia species.</title>
        <authorList>
            <person name="Wang Y."/>
            <person name="Shi Y."/>
            <person name="Qiu Z."/>
            <person name="Liu S."/>
            <person name="Yang H."/>
        </authorList>
    </citation>
    <scope>NUCLEOTIDE SEQUENCE [LARGE SCALE GENOMIC DNA]</scope>
    <source>
        <strain evidence="3 4">TSB47</strain>
    </source>
</reference>
<dbReference type="GO" id="GO:0016020">
    <property type="term" value="C:membrane"/>
    <property type="evidence" value="ECO:0007669"/>
    <property type="project" value="InterPro"/>
</dbReference>
<dbReference type="Pfam" id="PF03170">
    <property type="entry name" value="BcsB"/>
    <property type="match status" value="1"/>
</dbReference>
<comment type="caution">
    <text evidence="3">The sequence shown here is derived from an EMBL/GenBank/DDBJ whole genome shotgun (WGS) entry which is preliminary data.</text>
</comment>
<dbReference type="Proteomes" id="UP000078486">
    <property type="component" value="Unassembled WGS sequence"/>
</dbReference>
<dbReference type="GO" id="GO:0006011">
    <property type="term" value="P:UDP-alpha-D-glucose metabolic process"/>
    <property type="evidence" value="ECO:0007669"/>
    <property type="project" value="InterPro"/>
</dbReference>
<dbReference type="EMBL" id="LRRQ01000122">
    <property type="protein sequence ID" value="OAM88759.1"/>
    <property type="molecule type" value="Genomic_DNA"/>
</dbReference>
<evidence type="ECO:0000256" key="1">
    <source>
        <dbReference type="SAM" id="MobiDB-lite"/>
    </source>
</evidence>
<accession>A0A178II04</accession>
<keyword evidence="2" id="KW-1133">Transmembrane helix</keyword>
<evidence type="ECO:0000313" key="3">
    <source>
        <dbReference type="EMBL" id="OAM88759.1"/>
    </source>
</evidence>
<gene>
    <name evidence="3" type="ORF">AW736_15550</name>
</gene>
<keyword evidence="4" id="KW-1185">Reference proteome</keyword>
<dbReference type="InterPro" id="IPR018513">
    <property type="entry name" value="Cell_synthase_bac"/>
</dbReference>